<sequence>MATPDSVQRAYDVVAPTYAAHFPGTEPEAPLDLAMVDAFAGAVGTGQHHRVLDAGCGTGRMSRYVADRGCDVEGVDLSPGMVEQARRAQPDLRFDVAELAALPHPDATFDGVLLWYSTIHTPPEGQPAVFAEAVRVLAPGGHLLVAFQAGHGTRDVSVAYARFGHDIELERHLFTPDEVAAWATDAGLTETARMVRRATGNERDDQAALLFVR</sequence>
<dbReference type="InterPro" id="IPR041698">
    <property type="entry name" value="Methyltransf_25"/>
</dbReference>
<dbReference type="GO" id="GO:0032259">
    <property type="term" value="P:methylation"/>
    <property type="evidence" value="ECO:0007669"/>
    <property type="project" value="UniProtKB-KW"/>
</dbReference>
<dbReference type="CDD" id="cd02440">
    <property type="entry name" value="AdoMet_MTases"/>
    <property type="match status" value="1"/>
</dbReference>
<dbReference type="InterPro" id="IPR029063">
    <property type="entry name" value="SAM-dependent_MTases_sf"/>
</dbReference>
<dbReference type="RefSeq" id="WP_246136059.1">
    <property type="nucleotide sequence ID" value="NZ_BAABDN010000001.1"/>
</dbReference>
<keyword evidence="2" id="KW-0489">Methyltransferase</keyword>
<dbReference type="Gene3D" id="3.40.50.150">
    <property type="entry name" value="Vaccinia Virus protein VP39"/>
    <property type="match status" value="1"/>
</dbReference>
<feature type="domain" description="Methyltransferase" evidence="1">
    <location>
        <begin position="51"/>
        <end position="141"/>
    </location>
</feature>
<reference evidence="2 3" key="1">
    <citation type="submission" date="2019-07" db="EMBL/GenBank/DDBJ databases">
        <title>Whole genome shotgun sequence of Knoellia locipacati NBRC 109775.</title>
        <authorList>
            <person name="Hosoyama A."/>
            <person name="Uohara A."/>
            <person name="Ohji S."/>
            <person name="Ichikawa N."/>
        </authorList>
    </citation>
    <scope>NUCLEOTIDE SEQUENCE [LARGE SCALE GENOMIC DNA]</scope>
    <source>
        <strain evidence="2 3">NBRC 109775</strain>
    </source>
</reference>
<name>A0A512SYG1_9MICO</name>
<keyword evidence="3" id="KW-1185">Reference proteome</keyword>
<dbReference type="Pfam" id="PF13649">
    <property type="entry name" value="Methyltransf_25"/>
    <property type="match status" value="1"/>
</dbReference>
<proteinExistence type="predicted"/>
<keyword evidence="2" id="KW-0808">Transferase</keyword>
<comment type="caution">
    <text evidence="2">The sequence shown here is derived from an EMBL/GenBank/DDBJ whole genome shotgun (WGS) entry which is preliminary data.</text>
</comment>
<dbReference type="EMBL" id="BKBA01000003">
    <property type="protein sequence ID" value="GEQ12989.1"/>
    <property type="molecule type" value="Genomic_DNA"/>
</dbReference>
<organism evidence="2 3">
    <name type="scientific">Knoellia locipacati</name>
    <dbReference type="NCBI Taxonomy" id="882824"/>
    <lineage>
        <taxon>Bacteria</taxon>
        <taxon>Bacillati</taxon>
        <taxon>Actinomycetota</taxon>
        <taxon>Actinomycetes</taxon>
        <taxon>Micrococcales</taxon>
        <taxon>Intrasporangiaceae</taxon>
        <taxon>Knoellia</taxon>
    </lineage>
</organism>
<dbReference type="PANTHER" id="PTHR43591">
    <property type="entry name" value="METHYLTRANSFERASE"/>
    <property type="match status" value="1"/>
</dbReference>
<evidence type="ECO:0000259" key="1">
    <source>
        <dbReference type="Pfam" id="PF13649"/>
    </source>
</evidence>
<accession>A0A512SYG1</accession>
<dbReference type="GO" id="GO:0008168">
    <property type="term" value="F:methyltransferase activity"/>
    <property type="evidence" value="ECO:0007669"/>
    <property type="project" value="UniProtKB-KW"/>
</dbReference>
<evidence type="ECO:0000313" key="3">
    <source>
        <dbReference type="Proteomes" id="UP000321793"/>
    </source>
</evidence>
<dbReference type="SUPFAM" id="SSF53335">
    <property type="entry name" value="S-adenosyl-L-methionine-dependent methyltransferases"/>
    <property type="match status" value="1"/>
</dbReference>
<protein>
    <submittedName>
        <fullName evidence="2">Methyltransferase</fullName>
    </submittedName>
</protein>
<evidence type="ECO:0000313" key="2">
    <source>
        <dbReference type="EMBL" id="GEQ12989.1"/>
    </source>
</evidence>
<gene>
    <name evidence="2" type="ORF">KLO01_10360</name>
</gene>
<dbReference type="Proteomes" id="UP000321793">
    <property type="component" value="Unassembled WGS sequence"/>
</dbReference>
<dbReference type="AlphaFoldDB" id="A0A512SYG1"/>